<name>A0ABD0RKA1_CIRMR</name>
<dbReference type="AlphaFoldDB" id="A0ABD0RKA1"/>
<feature type="non-terminal residue" evidence="2">
    <location>
        <position position="1"/>
    </location>
</feature>
<feature type="compositionally biased region" description="Pro residues" evidence="1">
    <location>
        <begin position="58"/>
        <end position="68"/>
    </location>
</feature>
<keyword evidence="3" id="KW-1185">Reference proteome</keyword>
<dbReference type="Proteomes" id="UP001529510">
    <property type="component" value="Unassembled WGS sequence"/>
</dbReference>
<feature type="non-terminal residue" evidence="2">
    <location>
        <position position="170"/>
    </location>
</feature>
<sequence>YPGLLREMLPQDQYEQREPADMPPPQSRLLQYRQVQPRSPGDLPSPSSSSSNHTSGPNPFPAPIPPSFPDTSRELPMGGQPFQQHQAFNQASFSLPPEHTAGPLPVKYLLQEAHWPHPGLPQSHVLGHGMPFGLQAMAHRQEQGPLTQLQHQQQKQQLQAPQSSLHSVEE</sequence>
<gene>
    <name evidence="2" type="ORF">M9458_007075</name>
</gene>
<feature type="region of interest" description="Disordered" evidence="1">
    <location>
        <begin position="138"/>
        <end position="170"/>
    </location>
</feature>
<feature type="compositionally biased region" description="Polar residues" evidence="1">
    <location>
        <begin position="81"/>
        <end position="93"/>
    </location>
</feature>
<proteinExistence type="predicted"/>
<protein>
    <submittedName>
        <fullName evidence="2">Uncharacterized protein</fullName>
    </submittedName>
</protein>
<accession>A0ABD0RKA1</accession>
<feature type="region of interest" description="Disordered" evidence="1">
    <location>
        <begin position="1"/>
        <end position="103"/>
    </location>
</feature>
<comment type="caution">
    <text evidence="2">The sequence shown here is derived from an EMBL/GenBank/DDBJ whole genome shotgun (WGS) entry which is preliminary data.</text>
</comment>
<organism evidence="2 3">
    <name type="scientific">Cirrhinus mrigala</name>
    <name type="common">Mrigala</name>
    <dbReference type="NCBI Taxonomy" id="683832"/>
    <lineage>
        <taxon>Eukaryota</taxon>
        <taxon>Metazoa</taxon>
        <taxon>Chordata</taxon>
        <taxon>Craniata</taxon>
        <taxon>Vertebrata</taxon>
        <taxon>Euteleostomi</taxon>
        <taxon>Actinopterygii</taxon>
        <taxon>Neopterygii</taxon>
        <taxon>Teleostei</taxon>
        <taxon>Ostariophysi</taxon>
        <taxon>Cypriniformes</taxon>
        <taxon>Cyprinidae</taxon>
        <taxon>Labeoninae</taxon>
        <taxon>Labeonini</taxon>
        <taxon>Cirrhinus</taxon>
    </lineage>
</organism>
<reference evidence="2 3" key="1">
    <citation type="submission" date="2024-05" db="EMBL/GenBank/DDBJ databases">
        <title>Genome sequencing and assembly of Indian major carp, Cirrhinus mrigala (Hamilton, 1822).</title>
        <authorList>
            <person name="Mohindra V."/>
            <person name="Chowdhury L.M."/>
            <person name="Lal K."/>
            <person name="Jena J.K."/>
        </authorList>
    </citation>
    <scope>NUCLEOTIDE SEQUENCE [LARGE SCALE GENOMIC DNA]</scope>
    <source>
        <strain evidence="2">CM1030</strain>
        <tissue evidence="2">Blood</tissue>
    </source>
</reference>
<evidence type="ECO:0000256" key="1">
    <source>
        <dbReference type="SAM" id="MobiDB-lite"/>
    </source>
</evidence>
<evidence type="ECO:0000313" key="2">
    <source>
        <dbReference type="EMBL" id="KAL0198535.1"/>
    </source>
</evidence>
<evidence type="ECO:0000313" key="3">
    <source>
        <dbReference type="Proteomes" id="UP001529510"/>
    </source>
</evidence>
<feature type="compositionally biased region" description="Low complexity" evidence="1">
    <location>
        <begin position="143"/>
        <end position="162"/>
    </location>
</feature>
<feature type="compositionally biased region" description="Low complexity" evidence="1">
    <location>
        <begin position="37"/>
        <end position="57"/>
    </location>
</feature>
<dbReference type="EMBL" id="JAMKFB020000003">
    <property type="protein sequence ID" value="KAL0198535.1"/>
    <property type="molecule type" value="Genomic_DNA"/>
</dbReference>